<proteinExistence type="predicted"/>
<reference evidence="2 3" key="1">
    <citation type="submission" date="2017-02" db="EMBL/GenBank/DDBJ databases">
        <authorList>
            <person name="Peterson S.W."/>
        </authorList>
    </citation>
    <scope>NUCLEOTIDE SEQUENCE [LARGE SCALE GENOMIC DNA]</scope>
    <source>
        <strain evidence="2 3">DSM 45154</strain>
    </source>
</reference>
<dbReference type="RefSeq" id="WP_078762374.1">
    <property type="nucleotide sequence ID" value="NZ_FUWS01000008.1"/>
</dbReference>
<feature type="region of interest" description="Disordered" evidence="1">
    <location>
        <begin position="1"/>
        <end position="37"/>
    </location>
</feature>
<feature type="region of interest" description="Disordered" evidence="1">
    <location>
        <begin position="71"/>
        <end position="93"/>
    </location>
</feature>
<feature type="compositionally biased region" description="Basic and acidic residues" evidence="1">
    <location>
        <begin position="75"/>
        <end position="93"/>
    </location>
</feature>
<protein>
    <submittedName>
        <fullName evidence="2">Uncharacterized protein</fullName>
    </submittedName>
</protein>
<evidence type="ECO:0000313" key="3">
    <source>
        <dbReference type="Proteomes" id="UP000190637"/>
    </source>
</evidence>
<sequence>MTPGNGEESREGRRPVPRPLPGPPGATVGEAGLAERTRTGVRDRLAGLDGLPVAEHVAVFDAIHRDLSAVLSGLDQERPGEPRGDRPGGPRPS</sequence>
<dbReference type="Proteomes" id="UP000190637">
    <property type="component" value="Unassembled WGS sequence"/>
</dbReference>
<dbReference type="OrthoDB" id="5198721at2"/>
<dbReference type="EMBL" id="FUWS01000008">
    <property type="protein sequence ID" value="SKA21919.1"/>
    <property type="molecule type" value="Genomic_DNA"/>
</dbReference>
<gene>
    <name evidence="2" type="ORF">SAMN02745673_03072</name>
</gene>
<evidence type="ECO:0000313" key="2">
    <source>
        <dbReference type="EMBL" id="SKA21919.1"/>
    </source>
</evidence>
<name>A0A1T4S0V7_9ACTN</name>
<dbReference type="AlphaFoldDB" id="A0A1T4S0V7"/>
<accession>A0A1T4S0V7</accession>
<evidence type="ECO:0000256" key="1">
    <source>
        <dbReference type="SAM" id="MobiDB-lite"/>
    </source>
</evidence>
<dbReference type="STRING" id="1122192.SAMN02745673_03072"/>
<keyword evidence="3" id="KW-1185">Reference proteome</keyword>
<organism evidence="2 3">
    <name type="scientific">Marinactinospora thermotolerans DSM 45154</name>
    <dbReference type="NCBI Taxonomy" id="1122192"/>
    <lineage>
        <taxon>Bacteria</taxon>
        <taxon>Bacillati</taxon>
        <taxon>Actinomycetota</taxon>
        <taxon>Actinomycetes</taxon>
        <taxon>Streptosporangiales</taxon>
        <taxon>Nocardiopsidaceae</taxon>
        <taxon>Marinactinospora</taxon>
    </lineage>
</organism>